<sequence length="91" mass="10939">MYFQYVLMLKDWINNQVSEEPKRTELITVAKIFVIVDEDNSILYSQLFKTLLLLIPKIKIKYLQEKRGIEKPAFDLPNFIKDTVIMEMRER</sequence>
<feature type="domain" description="DUF382" evidence="1">
    <location>
        <begin position="58"/>
        <end position="90"/>
    </location>
</feature>
<protein>
    <recommendedName>
        <fullName evidence="1">DUF382 domain-containing protein</fullName>
    </recommendedName>
</protein>
<evidence type="ECO:0000259" key="1">
    <source>
        <dbReference type="Pfam" id="PF04037"/>
    </source>
</evidence>
<proteinExistence type="predicted"/>
<name>A0A397GQM7_9GLOM</name>
<dbReference type="GO" id="GO:0005634">
    <property type="term" value="C:nucleus"/>
    <property type="evidence" value="ECO:0007669"/>
    <property type="project" value="InterPro"/>
</dbReference>
<dbReference type="EMBL" id="PQFF01000411">
    <property type="protein sequence ID" value="RHZ51824.1"/>
    <property type="molecule type" value="Genomic_DNA"/>
</dbReference>
<reference evidence="2 3" key="1">
    <citation type="submission" date="2018-08" db="EMBL/GenBank/DDBJ databases">
        <title>Genome and evolution of the arbuscular mycorrhizal fungus Diversispora epigaea (formerly Glomus versiforme) and its bacterial endosymbionts.</title>
        <authorList>
            <person name="Sun X."/>
            <person name="Fei Z."/>
            <person name="Harrison M."/>
        </authorList>
    </citation>
    <scope>NUCLEOTIDE SEQUENCE [LARGE SCALE GENOMIC DNA]</scope>
    <source>
        <strain evidence="2 3">IT104</strain>
    </source>
</reference>
<accession>A0A397GQM7</accession>
<keyword evidence="3" id="KW-1185">Reference proteome</keyword>
<evidence type="ECO:0000313" key="3">
    <source>
        <dbReference type="Proteomes" id="UP000266861"/>
    </source>
</evidence>
<gene>
    <name evidence="2" type="ORF">Glove_469g17</name>
</gene>
<dbReference type="Proteomes" id="UP000266861">
    <property type="component" value="Unassembled WGS sequence"/>
</dbReference>
<comment type="caution">
    <text evidence="2">The sequence shown here is derived from an EMBL/GenBank/DDBJ whole genome shotgun (WGS) entry which is preliminary data.</text>
</comment>
<dbReference type="Pfam" id="PF04037">
    <property type="entry name" value="DUF382"/>
    <property type="match status" value="1"/>
</dbReference>
<organism evidence="2 3">
    <name type="scientific">Diversispora epigaea</name>
    <dbReference type="NCBI Taxonomy" id="1348612"/>
    <lineage>
        <taxon>Eukaryota</taxon>
        <taxon>Fungi</taxon>
        <taxon>Fungi incertae sedis</taxon>
        <taxon>Mucoromycota</taxon>
        <taxon>Glomeromycotina</taxon>
        <taxon>Glomeromycetes</taxon>
        <taxon>Diversisporales</taxon>
        <taxon>Diversisporaceae</taxon>
        <taxon>Diversispora</taxon>
    </lineage>
</organism>
<dbReference type="STRING" id="1348612.A0A397GQM7"/>
<dbReference type="AlphaFoldDB" id="A0A397GQM7"/>
<evidence type="ECO:0000313" key="2">
    <source>
        <dbReference type="EMBL" id="RHZ51824.1"/>
    </source>
</evidence>
<dbReference type="InterPro" id="IPR007180">
    <property type="entry name" value="DUF382"/>
</dbReference>